<evidence type="ECO:0000256" key="3">
    <source>
        <dbReference type="ARBA" id="ARBA00022630"/>
    </source>
</evidence>
<dbReference type="InterPro" id="IPR037069">
    <property type="entry name" value="AcylCoA_DH/ox_N_sf"/>
</dbReference>
<dbReference type="InterPro" id="IPR009075">
    <property type="entry name" value="AcylCo_DH/oxidase_C"/>
</dbReference>
<dbReference type="Proteomes" id="UP000266327">
    <property type="component" value="Unassembled WGS sequence"/>
</dbReference>
<dbReference type="Gene3D" id="2.40.110.10">
    <property type="entry name" value="Butyryl-CoA Dehydrogenase, subunit A, domain 2"/>
    <property type="match status" value="1"/>
</dbReference>
<comment type="similarity">
    <text evidence="2">Belongs to the acyl-CoA dehydrogenase family.</text>
</comment>
<evidence type="ECO:0000256" key="4">
    <source>
        <dbReference type="ARBA" id="ARBA00022827"/>
    </source>
</evidence>
<name>A0A3A3GCG9_9BURK</name>
<dbReference type="InterPro" id="IPR013786">
    <property type="entry name" value="AcylCoA_DH/ox_N"/>
</dbReference>
<dbReference type="InterPro" id="IPR009100">
    <property type="entry name" value="AcylCoA_DH/oxidase_NM_dom_sf"/>
</dbReference>
<dbReference type="PANTHER" id="PTHR43292:SF3">
    <property type="entry name" value="ACYL-COA DEHYDROGENASE FADE29"/>
    <property type="match status" value="1"/>
</dbReference>
<feature type="domain" description="Acyl-CoA oxidase/dehydrogenase middle" evidence="7">
    <location>
        <begin position="127"/>
        <end position="221"/>
    </location>
</feature>
<keyword evidence="5" id="KW-0560">Oxidoreductase</keyword>
<dbReference type="AlphaFoldDB" id="A0A3A3GCG9"/>
<evidence type="ECO:0000259" key="6">
    <source>
        <dbReference type="Pfam" id="PF00441"/>
    </source>
</evidence>
<accession>A0A3A3GCG9</accession>
<dbReference type="OrthoDB" id="9770681at2"/>
<proteinExistence type="inferred from homology"/>
<dbReference type="Pfam" id="PF00441">
    <property type="entry name" value="Acyl-CoA_dh_1"/>
    <property type="match status" value="1"/>
</dbReference>
<organism evidence="9 10">
    <name type="scientific">Noviherbaspirillum sedimenti</name>
    <dbReference type="NCBI Taxonomy" id="2320865"/>
    <lineage>
        <taxon>Bacteria</taxon>
        <taxon>Pseudomonadati</taxon>
        <taxon>Pseudomonadota</taxon>
        <taxon>Betaproteobacteria</taxon>
        <taxon>Burkholderiales</taxon>
        <taxon>Oxalobacteraceae</taxon>
        <taxon>Noviherbaspirillum</taxon>
    </lineage>
</organism>
<dbReference type="GO" id="GO:0050660">
    <property type="term" value="F:flavin adenine dinucleotide binding"/>
    <property type="evidence" value="ECO:0007669"/>
    <property type="project" value="InterPro"/>
</dbReference>
<dbReference type="FunFam" id="2.40.110.10:FF:000011">
    <property type="entry name" value="Acyl-CoA dehydrogenase FadE34"/>
    <property type="match status" value="1"/>
</dbReference>
<comment type="caution">
    <text evidence="9">The sequence shown here is derived from an EMBL/GenBank/DDBJ whole genome shotgun (WGS) entry which is preliminary data.</text>
</comment>
<comment type="cofactor">
    <cofactor evidence="1">
        <name>FAD</name>
        <dbReference type="ChEBI" id="CHEBI:57692"/>
    </cofactor>
</comment>
<keyword evidence="10" id="KW-1185">Reference proteome</keyword>
<reference evidence="10" key="1">
    <citation type="submission" date="2018-09" db="EMBL/GenBank/DDBJ databases">
        <authorList>
            <person name="Zhu H."/>
        </authorList>
    </citation>
    <scope>NUCLEOTIDE SEQUENCE [LARGE SCALE GENOMIC DNA]</scope>
    <source>
        <strain evidence="10">K1S02-23</strain>
    </source>
</reference>
<protein>
    <submittedName>
        <fullName evidence="9">Acyl-CoA dehydrogenase</fullName>
    </submittedName>
</protein>
<evidence type="ECO:0000259" key="7">
    <source>
        <dbReference type="Pfam" id="PF02770"/>
    </source>
</evidence>
<evidence type="ECO:0000259" key="8">
    <source>
        <dbReference type="Pfam" id="PF02771"/>
    </source>
</evidence>
<dbReference type="GO" id="GO:0016627">
    <property type="term" value="F:oxidoreductase activity, acting on the CH-CH group of donors"/>
    <property type="evidence" value="ECO:0007669"/>
    <property type="project" value="InterPro"/>
</dbReference>
<gene>
    <name evidence="9" type="ORF">D3878_17645</name>
</gene>
<dbReference type="InterPro" id="IPR052161">
    <property type="entry name" value="Mycobact_Acyl-CoA_DH"/>
</dbReference>
<feature type="domain" description="Acyl-CoA dehydrogenase/oxidase C-terminal" evidence="6">
    <location>
        <begin position="233"/>
        <end position="397"/>
    </location>
</feature>
<evidence type="ECO:0000256" key="5">
    <source>
        <dbReference type="ARBA" id="ARBA00023002"/>
    </source>
</evidence>
<dbReference type="InterPro" id="IPR006091">
    <property type="entry name" value="Acyl-CoA_Oxase/DH_mid-dom"/>
</dbReference>
<sequence length="399" mass="44906">MVPQSHNEFDEIDFRKEVRQFVRDNLASETRHKVENGLYLSKSDYVAWQQALHRKGWFAGAWPQEFGGSDWSVRQEHAFLQECALNAAPIIIPYGVNMVGPVLYTFGTEEQKREYLPGIISSDTWWCQGYSEPNAGSDLAALTTTAVRDGDFFVVNGTKMWTTEAHWADMMHCLVRTEKTARKQQGITFLLIDMKTPGITVEPIVTLDGVHHTNQVFFDNVRVPAKNVVGAEGDGWKLAKFLLARERSFIADTGSKMRMMQQIKVTLRQYAQALSPYQRALKEAALAELDASLTALVALEREYVDEWMAGRDDGIGASVLKVRGSELLQRMTIFWRDALGPHGAAYRAEDRVGGEGLNAKEPWIQAAAVNYGYLYARCWSVFGGSNEIQRNIISATLLR</sequence>
<evidence type="ECO:0000313" key="9">
    <source>
        <dbReference type="EMBL" id="RJG04499.1"/>
    </source>
</evidence>
<evidence type="ECO:0000256" key="1">
    <source>
        <dbReference type="ARBA" id="ARBA00001974"/>
    </source>
</evidence>
<keyword evidence="4" id="KW-0274">FAD</keyword>
<dbReference type="Gene3D" id="1.20.140.10">
    <property type="entry name" value="Butyryl-CoA Dehydrogenase, subunit A, domain 3"/>
    <property type="match status" value="1"/>
</dbReference>
<dbReference type="SUPFAM" id="SSF56645">
    <property type="entry name" value="Acyl-CoA dehydrogenase NM domain-like"/>
    <property type="match status" value="1"/>
</dbReference>
<dbReference type="SUPFAM" id="SSF47203">
    <property type="entry name" value="Acyl-CoA dehydrogenase C-terminal domain-like"/>
    <property type="match status" value="1"/>
</dbReference>
<dbReference type="Pfam" id="PF02770">
    <property type="entry name" value="Acyl-CoA_dh_M"/>
    <property type="match status" value="1"/>
</dbReference>
<dbReference type="Gene3D" id="1.10.540.10">
    <property type="entry name" value="Acyl-CoA dehydrogenase/oxidase, N-terminal domain"/>
    <property type="match status" value="1"/>
</dbReference>
<dbReference type="EMBL" id="QYUQ01000002">
    <property type="protein sequence ID" value="RJG04499.1"/>
    <property type="molecule type" value="Genomic_DNA"/>
</dbReference>
<evidence type="ECO:0000313" key="10">
    <source>
        <dbReference type="Proteomes" id="UP000266327"/>
    </source>
</evidence>
<feature type="domain" description="Acyl-CoA dehydrogenase/oxidase N-terminal" evidence="8">
    <location>
        <begin position="11"/>
        <end position="122"/>
    </location>
</feature>
<dbReference type="InterPro" id="IPR046373">
    <property type="entry name" value="Acyl-CoA_Oxase/DH_mid-dom_sf"/>
</dbReference>
<dbReference type="PANTHER" id="PTHR43292">
    <property type="entry name" value="ACYL-COA DEHYDROGENASE"/>
    <property type="match status" value="1"/>
</dbReference>
<evidence type="ECO:0000256" key="2">
    <source>
        <dbReference type="ARBA" id="ARBA00009347"/>
    </source>
</evidence>
<dbReference type="GO" id="GO:0005886">
    <property type="term" value="C:plasma membrane"/>
    <property type="evidence" value="ECO:0007669"/>
    <property type="project" value="TreeGrafter"/>
</dbReference>
<dbReference type="Pfam" id="PF02771">
    <property type="entry name" value="Acyl-CoA_dh_N"/>
    <property type="match status" value="1"/>
</dbReference>
<keyword evidence="3" id="KW-0285">Flavoprotein</keyword>
<dbReference type="InterPro" id="IPR036250">
    <property type="entry name" value="AcylCo_DH-like_C"/>
</dbReference>